<feature type="region of interest" description="Disordered" evidence="1">
    <location>
        <begin position="15"/>
        <end position="36"/>
    </location>
</feature>
<dbReference type="AlphaFoldDB" id="A0AAE0I8F6"/>
<proteinExistence type="predicted"/>
<dbReference type="Proteomes" id="UP001286456">
    <property type="component" value="Unassembled WGS sequence"/>
</dbReference>
<evidence type="ECO:0000313" key="3">
    <source>
        <dbReference type="Proteomes" id="UP001286456"/>
    </source>
</evidence>
<reference evidence="2" key="1">
    <citation type="journal article" date="2023" name="Mol. Phylogenet. Evol.">
        <title>Genome-scale phylogeny and comparative genomics of the fungal order Sordariales.</title>
        <authorList>
            <person name="Hensen N."/>
            <person name="Bonometti L."/>
            <person name="Westerberg I."/>
            <person name="Brannstrom I.O."/>
            <person name="Guillou S."/>
            <person name="Cros-Aarteil S."/>
            <person name="Calhoun S."/>
            <person name="Haridas S."/>
            <person name="Kuo A."/>
            <person name="Mondo S."/>
            <person name="Pangilinan J."/>
            <person name="Riley R."/>
            <person name="LaButti K."/>
            <person name="Andreopoulos B."/>
            <person name="Lipzen A."/>
            <person name="Chen C."/>
            <person name="Yan M."/>
            <person name="Daum C."/>
            <person name="Ng V."/>
            <person name="Clum A."/>
            <person name="Steindorff A."/>
            <person name="Ohm R.A."/>
            <person name="Martin F."/>
            <person name="Silar P."/>
            <person name="Natvig D.O."/>
            <person name="Lalanne C."/>
            <person name="Gautier V."/>
            <person name="Ament-Velasquez S.L."/>
            <person name="Kruys A."/>
            <person name="Hutchinson M.I."/>
            <person name="Powell A.J."/>
            <person name="Barry K."/>
            <person name="Miller A.N."/>
            <person name="Grigoriev I.V."/>
            <person name="Debuchy R."/>
            <person name="Gladieux P."/>
            <person name="Hiltunen Thoren M."/>
            <person name="Johannesson H."/>
        </authorList>
    </citation>
    <scope>NUCLEOTIDE SEQUENCE</scope>
    <source>
        <strain evidence="2">SMH4131-1</strain>
    </source>
</reference>
<dbReference type="PANTHER" id="PTHR35179:SF2">
    <property type="entry name" value="START DOMAIN-CONTAINING PROTEIN"/>
    <property type="match status" value="1"/>
</dbReference>
<sequence>MSYWGKKARTYSSRGGRYGLERGNSSQAAAVTPTAPPPLGQLIQSIRVDSLSLNDTASTLKDSSVITNSEVIASYNWLDSNDSTATIMIPGKPPLWTEPAQPLRLKEDNGIYFRDKNAARYPQHPMEPAVLACLATDNTHLPAEVDVMACGSTLGSLLRFVRGHDMTFRMLVEKVRDTVFFIRRENSPAEIIPDVRGYGHSFAEACTMWESEVKGSGTHQRLVRYDFGGMRFVVRAEGDGYFQDSVMGEAAVGSTSMDVNDLIGEMSNNQVSTAIQPSSALRIKTGGTLVPQSRVFDLKTRSILTKDKKNHLGDELPRLWVSRIPNFILAFHTRRVFESKEITVTDVRADVQTWQDEHGDELARFAALVHRIVEMVAARVDGKLELCHMEAGRLDVRVQRADAGEVLSPAVRARWEGVCGIKVEDDGDEEDGGDAEGELGDLILDWEEAKAGGDFTRCSSACGYCGKC</sequence>
<evidence type="ECO:0000313" key="2">
    <source>
        <dbReference type="EMBL" id="KAK3320408.1"/>
    </source>
</evidence>
<protein>
    <recommendedName>
        <fullName evidence="4">Geranylgeranyl pyrophosphate synthetase</fullName>
    </recommendedName>
</protein>
<evidence type="ECO:0000256" key="1">
    <source>
        <dbReference type="SAM" id="MobiDB-lite"/>
    </source>
</evidence>
<accession>A0AAE0I8F6</accession>
<comment type="caution">
    <text evidence="2">The sequence shown here is derived from an EMBL/GenBank/DDBJ whole genome shotgun (WGS) entry which is preliminary data.</text>
</comment>
<name>A0AAE0I8F6_9PEZI</name>
<dbReference type="EMBL" id="JAUEPO010000005">
    <property type="protein sequence ID" value="KAK3320408.1"/>
    <property type="molecule type" value="Genomic_DNA"/>
</dbReference>
<gene>
    <name evidence="2" type="ORF">B0T19DRAFT_240209</name>
</gene>
<evidence type="ECO:0008006" key="4">
    <source>
        <dbReference type="Google" id="ProtNLM"/>
    </source>
</evidence>
<organism evidence="2 3">
    <name type="scientific">Cercophora scortea</name>
    <dbReference type="NCBI Taxonomy" id="314031"/>
    <lineage>
        <taxon>Eukaryota</taxon>
        <taxon>Fungi</taxon>
        <taxon>Dikarya</taxon>
        <taxon>Ascomycota</taxon>
        <taxon>Pezizomycotina</taxon>
        <taxon>Sordariomycetes</taxon>
        <taxon>Sordariomycetidae</taxon>
        <taxon>Sordariales</taxon>
        <taxon>Lasiosphaeriaceae</taxon>
        <taxon>Cercophora</taxon>
    </lineage>
</organism>
<keyword evidence="3" id="KW-1185">Reference proteome</keyword>
<reference evidence="2" key="2">
    <citation type="submission" date="2023-06" db="EMBL/GenBank/DDBJ databases">
        <authorList>
            <consortium name="Lawrence Berkeley National Laboratory"/>
            <person name="Haridas S."/>
            <person name="Hensen N."/>
            <person name="Bonometti L."/>
            <person name="Westerberg I."/>
            <person name="Brannstrom I.O."/>
            <person name="Guillou S."/>
            <person name="Cros-Aarteil S."/>
            <person name="Calhoun S."/>
            <person name="Kuo A."/>
            <person name="Mondo S."/>
            <person name="Pangilinan J."/>
            <person name="Riley R."/>
            <person name="Labutti K."/>
            <person name="Andreopoulos B."/>
            <person name="Lipzen A."/>
            <person name="Chen C."/>
            <person name="Yanf M."/>
            <person name="Daum C."/>
            <person name="Ng V."/>
            <person name="Clum A."/>
            <person name="Steindorff A."/>
            <person name="Ohm R."/>
            <person name="Martin F."/>
            <person name="Silar P."/>
            <person name="Natvig D."/>
            <person name="Lalanne C."/>
            <person name="Gautier V."/>
            <person name="Ament-Velasquez S.L."/>
            <person name="Kruys A."/>
            <person name="Hutchinson M.I."/>
            <person name="Powell A.J."/>
            <person name="Barry K."/>
            <person name="Miller A.N."/>
            <person name="Grigoriev I.V."/>
            <person name="Debuchy R."/>
            <person name="Gladieux P."/>
            <person name="Thoren M.H."/>
            <person name="Johannesson H."/>
        </authorList>
    </citation>
    <scope>NUCLEOTIDE SEQUENCE</scope>
    <source>
        <strain evidence="2">SMH4131-1</strain>
    </source>
</reference>
<dbReference type="PANTHER" id="PTHR35179">
    <property type="entry name" value="PROTEIN CBG02620"/>
    <property type="match status" value="1"/>
</dbReference>